<dbReference type="Gene3D" id="3.90.180.10">
    <property type="entry name" value="Medium-chain alcohol dehydrogenases, catalytic domain"/>
    <property type="match status" value="1"/>
</dbReference>
<feature type="domain" description="FHA" evidence="2">
    <location>
        <begin position="310"/>
        <end position="336"/>
    </location>
</feature>
<dbReference type="InterPro" id="IPR013149">
    <property type="entry name" value="ADH-like_C"/>
</dbReference>
<evidence type="ECO:0000259" key="2">
    <source>
        <dbReference type="PROSITE" id="PS50006"/>
    </source>
</evidence>
<protein>
    <recommendedName>
        <fullName evidence="2">FHA domain-containing protein</fullName>
    </recommendedName>
</protein>
<sequence length="396" mass="42338">MGITEQAGESMLEGSSQLGADVQPIISNTCVVLNSDGSLNVVVDKQLEVSSMAPGSVLLQLVLGEVCGTDVHLQHGRLDTVPYPIIPGHVAVGRVYATAGSITDVEGSEIGQGDIVTYLDVIDTCNSCVTCLVDKQTTRCPRRRVLGITCNADPNSIQGLLGGWSSFVYLPPNTKIIRLPQTLPASVFMAGGCGLPTALHAVDRANIRLMDRVIVQGSGPVGLLAAILARLSGALQVIVVGAPAHRLKVVKEFGIDHTVSLEEFPDSGKRLAVVQELTSGHLGDVVIEATGRPEAVTEGMMLCRDGGTYIVVGQYTDNGDVALNPHHMINRKHLTVKGCWGSDFSHFYRGVQFMTKHASSFPWHLVVSEVFDLKDAQKALTAVERLEVFKALLKPM</sequence>
<dbReference type="AlphaFoldDB" id="A0A8T0I681"/>
<evidence type="ECO:0000313" key="4">
    <source>
        <dbReference type="Proteomes" id="UP000822688"/>
    </source>
</evidence>
<evidence type="ECO:0000313" key="3">
    <source>
        <dbReference type="EMBL" id="KAG0578499.1"/>
    </source>
</evidence>
<dbReference type="Proteomes" id="UP000822688">
    <property type="component" value="Chromosome 4"/>
</dbReference>
<keyword evidence="4" id="KW-1185">Reference proteome</keyword>
<dbReference type="Pfam" id="PF08240">
    <property type="entry name" value="ADH_N"/>
    <property type="match status" value="1"/>
</dbReference>
<keyword evidence="1" id="KW-0560">Oxidoreductase</keyword>
<dbReference type="OrthoDB" id="256333at2759"/>
<evidence type="ECO:0000256" key="1">
    <source>
        <dbReference type="ARBA" id="ARBA00023002"/>
    </source>
</evidence>
<dbReference type="SUPFAM" id="SSF51735">
    <property type="entry name" value="NAD(P)-binding Rossmann-fold domains"/>
    <property type="match status" value="1"/>
</dbReference>
<accession>A0A8T0I681</accession>
<dbReference type="PANTHER" id="PTHR43401:SF1">
    <property type="entry name" value="ENOYL REDUCTASE (ER) DOMAIN-CONTAINING PROTEIN"/>
    <property type="match status" value="1"/>
</dbReference>
<comment type="caution">
    <text evidence="3">The sequence shown here is derived from an EMBL/GenBank/DDBJ whole genome shotgun (WGS) entry which is preliminary data.</text>
</comment>
<name>A0A8T0I681_CERPU</name>
<dbReference type="Pfam" id="PF00107">
    <property type="entry name" value="ADH_zinc_N"/>
    <property type="match status" value="1"/>
</dbReference>
<gene>
    <name evidence="3" type="ORF">KC19_4G027500</name>
</gene>
<dbReference type="InterPro" id="IPR000253">
    <property type="entry name" value="FHA_dom"/>
</dbReference>
<dbReference type="InterPro" id="IPR036291">
    <property type="entry name" value="NAD(P)-bd_dom_sf"/>
</dbReference>
<dbReference type="EMBL" id="CM026424">
    <property type="protein sequence ID" value="KAG0578499.1"/>
    <property type="molecule type" value="Genomic_DNA"/>
</dbReference>
<dbReference type="SUPFAM" id="SSF50129">
    <property type="entry name" value="GroES-like"/>
    <property type="match status" value="1"/>
</dbReference>
<reference evidence="3" key="1">
    <citation type="submission" date="2020-06" db="EMBL/GenBank/DDBJ databases">
        <title>WGS assembly of Ceratodon purpureus strain R40.</title>
        <authorList>
            <person name="Carey S.B."/>
            <person name="Jenkins J."/>
            <person name="Shu S."/>
            <person name="Lovell J.T."/>
            <person name="Sreedasyam A."/>
            <person name="Maumus F."/>
            <person name="Tiley G.P."/>
            <person name="Fernandez-Pozo N."/>
            <person name="Barry K."/>
            <person name="Chen C."/>
            <person name="Wang M."/>
            <person name="Lipzen A."/>
            <person name="Daum C."/>
            <person name="Saski C.A."/>
            <person name="Payton A.C."/>
            <person name="Mcbreen J.C."/>
            <person name="Conrad R.E."/>
            <person name="Kollar L.M."/>
            <person name="Olsson S."/>
            <person name="Huttunen S."/>
            <person name="Landis J.B."/>
            <person name="Wickett N.J."/>
            <person name="Johnson M.G."/>
            <person name="Rensing S.A."/>
            <person name="Grimwood J."/>
            <person name="Schmutz J."/>
            <person name="Mcdaniel S.F."/>
        </authorList>
    </citation>
    <scope>NUCLEOTIDE SEQUENCE</scope>
    <source>
        <strain evidence="3">R40</strain>
    </source>
</reference>
<dbReference type="CDD" id="cd08231">
    <property type="entry name" value="MDR_TM0436_like"/>
    <property type="match status" value="1"/>
</dbReference>
<dbReference type="InterPro" id="IPR013154">
    <property type="entry name" value="ADH-like_N"/>
</dbReference>
<dbReference type="InterPro" id="IPR011032">
    <property type="entry name" value="GroES-like_sf"/>
</dbReference>
<dbReference type="GO" id="GO:0016491">
    <property type="term" value="F:oxidoreductase activity"/>
    <property type="evidence" value="ECO:0007669"/>
    <property type="project" value="UniProtKB-KW"/>
</dbReference>
<dbReference type="PROSITE" id="PS50006">
    <property type="entry name" value="FHA_DOMAIN"/>
    <property type="match status" value="1"/>
</dbReference>
<proteinExistence type="predicted"/>
<dbReference type="PANTHER" id="PTHR43401">
    <property type="entry name" value="L-THREONINE 3-DEHYDROGENASE"/>
    <property type="match status" value="1"/>
</dbReference>
<dbReference type="Gene3D" id="3.40.50.720">
    <property type="entry name" value="NAD(P)-binding Rossmann-like Domain"/>
    <property type="match status" value="1"/>
</dbReference>
<organism evidence="3 4">
    <name type="scientific">Ceratodon purpureus</name>
    <name type="common">Fire moss</name>
    <name type="synonym">Dicranum purpureum</name>
    <dbReference type="NCBI Taxonomy" id="3225"/>
    <lineage>
        <taxon>Eukaryota</taxon>
        <taxon>Viridiplantae</taxon>
        <taxon>Streptophyta</taxon>
        <taxon>Embryophyta</taxon>
        <taxon>Bryophyta</taxon>
        <taxon>Bryophytina</taxon>
        <taxon>Bryopsida</taxon>
        <taxon>Dicranidae</taxon>
        <taxon>Pseudoditrichales</taxon>
        <taxon>Ditrichaceae</taxon>
        <taxon>Ceratodon</taxon>
    </lineage>
</organism>
<dbReference type="InterPro" id="IPR050129">
    <property type="entry name" value="Zn_alcohol_dh"/>
</dbReference>